<dbReference type="EMBL" id="JARKNE010000003">
    <property type="protein sequence ID" value="KAK5838907.1"/>
    <property type="molecule type" value="Genomic_DNA"/>
</dbReference>
<sequence length="115" mass="13331">MENFQNAFEYWYFCNLTSSFELLFNPYEFSFSSFKLLFNPYGILFSSYELLFNPYGFLLSSHELLFSFRASVNDVLKSVTGSSIGLEACRSYIILSIGSIGTFECFDFGYNGMYR</sequence>
<organism evidence="1 2">
    <name type="scientific">Gossypium arboreum</name>
    <name type="common">Tree cotton</name>
    <name type="synonym">Gossypium nanking</name>
    <dbReference type="NCBI Taxonomy" id="29729"/>
    <lineage>
        <taxon>Eukaryota</taxon>
        <taxon>Viridiplantae</taxon>
        <taxon>Streptophyta</taxon>
        <taxon>Embryophyta</taxon>
        <taxon>Tracheophyta</taxon>
        <taxon>Spermatophyta</taxon>
        <taxon>Magnoliopsida</taxon>
        <taxon>eudicotyledons</taxon>
        <taxon>Gunneridae</taxon>
        <taxon>Pentapetalae</taxon>
        <taxon>rosids</taxon>
        <taxon>malvids</taxon>
        <taxon>Malvales</taxon>
        <taxon>Malvaceae</taxon>
        <taxon>Malvoideae</taxon>
        <taxon>Gossypium</taxon>
    </lineage>
</organism>
<accession>A0ABR0QIU3</accession>
<evidence type="ECO:0000313" key="2">
    <source>
        <dbReference type="Proteomes" id="UP001358586"/>
    </source>
</evidence>
<dbReference type="Proteomes" id="UP001358586">
    <property type="component" value="Chromosome 3"/>
</dbReference>
<name>A0ABR0QIU3_GOSAR</name>
<comment type="caution">
    <text evidence="1">The sequence shown here is derived from an EMBL/GenBank/DDBJ whole genome shotgun (WGS) entry which is preliminary data.</text>
</comment>
<protein>
    <submittedName>
        <fullName evidence="1">Uncharacterized protein</fullName>
    </submittedName>
</protein>
<evidence type="ECO:0000313" key="1">
    <source>
        <dbReference type="EMBL" id="KAK5838907.1"/>
    </source>
</evidence>
<reference evidence="1 2" key="1">
    <citation type="submission" date="2023-03" db="EMBL/GenBank/DDBJ databases">
        <title>WGS of Gossypium arboreum.</title>
        <authorList>
            <person name="Yu D."/>
        </authorList>
    </citation>
    <scope>NUCLEOTIDE SEQUENCE [LARGE SCALE GENOMIC DNA]</scope>
    <source>
        <tissue evidence="1">Leaf</tissue>
    </source>
</reference>
<keyword evidence="2" id="KW-1185">Reference proteome</keyword>
<gene>
    <name evidence="1" type="ORF">PVK06_007653</name>
</gene>
<proteinExistence type="predicted"/>